<dbReference type="RefSeq" id="WP_146381673.1">
    <property type="nucleotide sequence ID" value="NZ_VOEJ01000004.1"/>
</dbReference>
<proteinExistence type="predicted"/>
<gene>
    <name evidence="4" type="ORF">FPZ43_09415</name>
</gene>
<dbReference type="GO" id="GO:0016989">
    <property type="term" value="F:sigma factor antagonist activity"/>
    <property type="evidence" value="ECO:0007669"/>
    <property type="project" value="TreeGrafter"/>
</dbReference>
<reference evidence="4 5" key="1">
    <citation type="submission" date="2019-07" db="EMBL/GenBank/DDBJ databases">
        <authorList>
            <person name="Kim J."/>
        </authorList>
    </citation>
    <scope>NUCLEOTIDE SEQUENCE [LARGE SCALE GENOMIC DNA]</scope>
    <source>
        <strain evidence="5">dk17</strain>
    </source>
</reference>
<keyword evidence="5" id="KW-1185">Reference proteome</keyword>
<dbReference type="AlphaFoldDB" id="A0A563UCZ3"/>
<name>A0A563UCZ3_9SPHI</name>
<evidence type="ECO:0000313" key="4">
    <source>
        <dbReference type="EMBL" id="TWR29186.1"/>
    </source>
</evidence>
<dbReference type="OrthoDB" id="697544at2"/>
<evidence type="ECO:0000256" key="1">
    <source>
        <dbReference type="SAM" id="Phobius"/>
    </source>
</evidence>
<evidence type="ECO:0000313" key="5">
    <source>
        <dbReference type="Proteomes" id="UP000320042"/>
    </source>
</evidence>
<dbReference type="Proteomes" id="UP000320042">
    <property type="component" value="Unassembled WGS sequence"/>
</dbReference>
<keyword evidence="1" id="KW-0812">Transmembrane</keyword>
<dbReference type="Pfam" id="PF16344">
    <property type="entry name" value="FecR_C"/>
    <property type="match status" value="1"/>
</dbReference>
<dbReference type="PANTHER" id="PTHR30273">
    <property type="entry name" value="PERIPLASMIC SIGNAL SENSOR AND SIGMA FACTOR ACTIVATOR FECR-RELATED"/>
    <property type="match status" value="1"/>
</dbReference>
<organism evidence="4 5">
    <name type="scientific">Mucilaginibacter pallidiroseus</name>
    <dbReference type="NCBI Taxonomy" id="2599295"/>
    <lineage>
        <taxon>Bacteria</taxon>
        <taxon>Pseudomonadati</taxon>
        <taxon>Bacteroidota</taxon>
        <taxon>Sphingobacteriia</taxon>
        <taxon>Sphingobacteriales</taxon>
        <taxon>Sphingobacteriaceae</taxon>
        <taxon>Mucilaginibacter</taxon>
    </lineage>
</organism>
<feature type="domain" description="Protein FecR C-terminal" evidence="3">
    <location>
        <begin position="253"/>
        <end position="321"/>
    </location>
</feature>
<keyword evidence="1" id="KW-1133">Transmembrane helix</keyword>
<evidence type="ECO:0000259" key="2">
    <source>
        <dbReference type="Pfam" id="PF04773"/>
    </source>
</evidence>
<feature type="transmembrane region" description="Helical" evidence="1">
    <location>
        <begin position="80"/>
        <end position="99"/>
    </location>
</feature>
<keyword evidence="1" id="KW-0472">Membrane</keyword>
<dbReference type="Gene3D" id="3.55.50.30">
    <property type="match status" value="1"/>
</dbReference>
<dbReference type="PANTHER" id="PTHR30273:SF2">
    <property type="entry name" value="PROTEIN FECR"/>
    <property type="match status" value="1"/>
</dbReference>
<sequence>MDSKQRKSYLLNQYINNKCTKEEFAEFLEEVKSSKNFDDFNGAMQEQWEQASNKHHQNANWDTMHNNIVLRLWAQKKSKLRLKYAAVIAFVACASAFFFNHKADIQAEINYVSQKTAAAQTRVIHLADGSTITLNANSTLRYPENFNAKKREVYLTGEAYFEVAHNAAKPFVVHSGKLTTNVLGTSFTVSAYAKNQAMNVTVLTGKVAVKNEESKALEVLTRGHWATVKPGRQSFDTGMLANPEDAIAWRDNKLIFDNANLNDVATKLSNRFGVNIQIDSEKLSNQRITGIFQGRSLPDILGALTKLTHSQYKVQQNTYIIKY</sequence>
<dbReference type="EMBL" id="VOEJ01000004">
    <property type="protein sequence ID" value="TWR29186.1"/>
    <property type="molecule type" value="Genomic_DNA"/>
</dbReference>
<dbReference type="InterPro" id="IPR012373">
    <property type="entry name" value="Ferrdict_sens_TM"/>
</dbReference>
<feature type="domain" description="FecR protein" evidence="2">
    <location>
        <begin position="115"/>
        <end position="207"/>
    </location>
</feature>
<comment type="caution">
    <text evidence="4">The sequence shown here is derived from an EMBL/GenBank/DDBJ whole genome shotgun (WGS) entry which is preliminary data.</text>
</comment>
<dbReference type="Pfam" id="PF04773">
    <property type="entry name" value="FecR"/>
    <property type="match status" value="1"/>
</dbReference>
<dbReference type="InterPro" id="IPR006860">
    <property type="entry name" value="FecR"/>
</dbReference>
<protein>
    <submittedName>
        <fullName evidence="4">DUF4974 domain-containing protein</fullName>
    </submittedName>
</protein>
<evidence type="ECO:0000259" key="3">
    <source>
        <dbReference type="Pfam" id="PF16344"/>
    </source>
</evidence>
<accession>A0A563UCZ3</accession>
<dbReference type="PIRSF" id="PIRSF018266">
    <property type="entry name" value="FecR"/>
    <property type="match status" value="1"/>
</dbReference>
<dbReference type="Gene3D" id="2.60.120.1440">
    <property type="match status" value="1"/>
</dbReference>
<dbReference type="InterPro" id="IPR032508">
    <property type="entry name" value="FecR_C"/>
</dbReference>